<gene>
    <name evidence="3" type="ORF">GCM10023200_01470</name>
</gene>
<reference evidence="4" key="1">
    <citation type="journal article" date="2019" name="Int. J. Syst. Evol. Microbiol.">
        <title>The Global Catalogue of Microorganisms (GCM) 10K type strain sequencing project: providing services to taxonomists for standard genome sequencing and annotation.</title>
        <authorList>
            <consortium name="The Broad Institute Genomics Platform"/>
            <consortium name="The Broad Institute Genome Sequencing Center for Infectious Disease"/>
            <person name="Wu L."/>
            <person name="Ma J."/>
        </authorList>
    </citation>
    <scope>NUCLEOTIDE SEQUENCE [LARGE SCALE GENOMIC DNA]</scope>
    <source>
        <strain evidence="4">JCM 17979</strain>
    </source>
</reference>
<feature type="transmembrane region" description="Helical" evidence="2">
    <location>
        <begin position="80"/>
        <end position="98"/>
    </location>
</feature>
<organism evidence="3 4">
    <name type="scientific">Actinomycetospora chlora</name>
    <dbReference type="NCBI Taxonomy" id="663608"/>
    <lineage>
        <taxon>Bacteria</taxon>
        <taxon>Bacillati</taxon>
        <taxon>Actinomycetota</taxon>
        <taxon>Actinomycetes</taxon>
        <taxon>Pseudonocardiales</taxon>
        <taxon>Pseudonocardiaceae</taxon>
        <taxon>Actinomycetospora</taxon>
    </lineage>
</organism>
<keyword evidence="2" id="KW-1133">Transmembrane helix</keyword>
<name>A0ABP9A2N4_9PSEU</name>
<dbReference type="Proteomes" id="UP001500928">
    <property type="component" value="Unassembled WGS sequence"/>
</dbReference>
<feature type="transmembrane region" description="Helical" evidence="2">
    <location>
        <begin position="211"/>
        <end position="227"/>
    </location>
</feature>
<keyword evidence="2" id="KW-0472">Membrane</keyword>
<feature type="region of interest" description="Disordered" evidence="1">
    <location>
        <begin position="1"/>
        <end position="20"/>
    </location>
</feature>
<dbReference type="EMBL" id="BAABHO010000001">
    <property type="protein sequence ID" value="GAA4772813.1"/>
    <property type="molecule type" value="Genomic_DNA"/>
</dbReference>
<feature type="transmembrane region" description="Helical" evidence="2">
    <location>
        <begin position="347"/>
        <end position="368"/>
    </location>
</feature>
<evidence type="ECO:0000313" key="3">
    <source>
        <dbReference type="EMBL" id="GAA4772813.1"/>
    </source>
</evidence>
<feature type="transmembrane region" description="Helical" evidence="2">
    <location>
        <begin position="140"/>
        <end position="161"/>
    </location>
</feature>
<feature type="transmembrane region" description="Helical" evidence="2">
    <location>
        <begin position="110"/>
        <end position="128"/>
    </location>
</feature>
<feature type="transmembrane region" description="Helical" evidence="2">
    <location>
        <begin position="45"/>
        <end position="64"/>
    </location>
</feature>
<proteinExistence type="predicted"/>
<evidence type="ECO:0000256" key="2">
    <source>
        <dbReference type="SAM" id="Phobius"/>
    </source>
</evidence>
<feature type="transmembrane region" description="Helical" evidence="2">
    <location>
        <begin position="233"/>
        <end position="259"/>
    </location>
</feature>
<keyword evidence="2" id="KW-0812">Transmembrane</keyword>
<protein>
    <recommendedName>
        <fullName evidence="5">O-antigen ligase</fullName>
    </recommendedName>
</protein>
<keyword evidence="4" id="KW-1185">Reference proteome</keyword>
<evidence type="ECO:0000313" key="4">
    <source>
        <dbReference type="Proteomes" id="UP001500928"/>
    </source>
</evidence>
<feature type="transmembrane region" description="Helical" evidence="2">
    <location>
        <begin position="279"/>
        <end position="302"/>
    </location>
</feature>
<feature type="transmembrane region" description="Helical" evidence="2">
    <location>
        <begin position="380"/>
        <end position="408"/>
    </location>
</feature>
<comment type="caution">
    <text evidence="3">The sequence shown here is derived from an EMBL/GenBank/DDBJ whole genome shotgun (WGS) entry which is preliminary data.</text>
</comment>
<accession>A0ABP9A2N4</accession>
<evidence type="ECO:0000256" key="1">
    <source>
        <dbReference type="SAM" id="MobiDB-lite"/>
    </source>
</evidence>
<sequence>MISVPEPPTRDGMTSRTGPRVPAGLPAGIVLLAVPFLRPNLLGEQLAVVGAGLVGVAALLALVRRGDPAVQADLVPTRRAWTLVTFLGLAYVWLLLRAAGEGSGPNLQSVLQDVVLTVGSVAGVATVCRERRSARWVATGFVVIIGVMCASWIVTALLWGVLGVGGGQIGQVPVGGSAQPLYLPFTVTYSEQTVFGVAFPRFTGLGRESGWMAMYCAVAYFVARQVGLRRAGFGLVLLLGLIGCISTSGFGVFVVVWAYDQFIRPRAAGIGLKGYLRQLFGVVALGLAAWVAVTAPVLGLAAKRTQNVMSLDERNRATEAGWNALFTDPWGGATSVSQGGVNLISDIGVNGLPFVVLVLAALLVPVALGGGRGRSTAVTLVVLLTLLLAQPAGASAWAFAVCVVAFTLDDAAPDDESPAPEPTARVVTA</sequence>
<evidence type="ECO:0008006" key="5">
    <source>
        <dbReference type="Google" id="ProtNLM"/>
    </source>
</evidence>